<gene>
    <name evidence="5" type="ORF">PDIGIT_LOCUS281</name>
</gene>
<dbReference type="Proteomes" id="UP001152607">
    <property type="component" value="Unassembled WGS sequence"/>
</dbReference>
<evidence type="ECO:0000256" key="2">
    <source>
        <dbReference type="PROSITE-ProRule" id="PRU00176"/>
    </source>
</evidence>
<dbReference type="GO" id="GO:0005634">
    <property type="term" value="C:nucleus"/>
    <property type="evidence" value="ECO:0007669"/>
    <property type="project" value="TreeGrafter"/>
</dbReference>
<feature type="compositionally biased region" description="Acidic residues" evidence="3">
    <location>
        <begin position="690"/>
        <end position="704"/>
    </location>
</feature>
<reference evidence="5" key="1">
    <citation type="submission" date="2023-01" db="EMBL/GenBank/DDBJ databases">
        <authorList>
            <person name="Van Ghelder C."/>
            <person name="Rancurel C."/>
        </authorList>
    </citation>
    <scope>NUCLEOTIDE SEQUENCE</scope>
    <source>
        <strain evidence="5">CNCM I-4278</strain>
    </source>
</reference>
<keyword evidence="1 2" id="KW-0694">RNA-binding</keyword>
<feature type="region of interest" description="Disordered" evidence="3">
    <location>
        <begin position="653"/>
        <end position="704"/>
    </location>
</feature>
<dbReference type="AlphaFoldDB" id="A0A9W4U1F5"/>
<evidence type="ECO:0000313" key="5">
    <source>
        <dbReference type="EMBL" id="CAI6232736.1"/>
    </source>
</evidence>
<evidence type="ECO:0000256" key="1">
    <source>
        <dbReference type="ARBA" id="ARBA00022884"/>
    </source>
</evidence>
<dbReference type="Pfam" id="PF00076">
    <property type="entry name" value="RRM_1"/>
    <property type="match status" value="1"/>
</dbReference>
<comment type="caution">
    <text evidence="5">The sequence shown here is derived from an EMBL/GenBank/DDBJ whole genome shotgun (WGS) entry which is preliminary data.</text>
</comment>
<feature type="compositionally biased region" description="Basic and acidic residues" evidence="3">
    <location>
        <begin position="676"/>
        <end position="689"/>
    </location>
</feature>
<dbReference type="InterPro" id="IPR035979">
    <property type="entry name" value="RBD_domain_sf"/>
</dbReference>
<dbReference type="PANTHER" id="PTHR14398:SF0">
    <property type="entry name" value="ZINC FINGER PROTEIN SWM"/>
    <property type="match status" value="1"/>
</dbReference>
<feature type="region of interest" description="Disordered" evidence="3">
    <location>
        <begin position="454"/>
        <end position="476"/>
    </location>
</feature>
<accession>A0A9W4U1F5</accession>
<organism evidence="5 6">
    <name type="scientific">Periconia digitata</name>
    <dbReference type="NCBI Taxonomy" id="1303443"/>
    <lineage>
        <taxon>Eukaryota</taxon>
        <taxon>Fungi</taxon>
        <taxon>Dikarya</taxon>
        <taxon>Ascomycota</taxon>
        <taxon>Pezizomycotina</taxon>
        <taxon>Dothideomycetes</taxon>
        <taxon>Pleosporomycetidae</taxon>
        <taxon>Pleosporales</taxon>
        <taxon>Massarineae</taxon>
        <taxon>Periconiaceae</taxon>
        <taxon>Periconia</taxon>
    </lineage>
</organism>
<dbReference type="InterPro" id="IPR045137">
    <property type="entry name" value="RBM26/27"/>
</dbReference>
<evidence type="ECO:0000259" key="4">
    <source>
        <dbReference type="PROSITE" id="PS50102"/>
    </source>
</evidence>
<name>A0A9W4U1F5_9PLEO</name>
<dbReference type="SUPFAM" id="SSF54928">
    <property type="entry name" value="RNA-binding domain, RBD"/>
    <property type="match status" value="1"/>
</dbReference>
<dbReference type="InterPro" id="IPR012677">
    <property type="entry name" value="Nucleotide-bd_a/b_plait_sf"/>
</dbReference>
<dbReference type="OrthoDB" id="443401at2759"/>
<feature type="compositionally biased region" description="Low complexity" evidence="3">
    <location>
        <begin position="91"/>
        <end position="101"/>
    </location>
</feature>
<dbReference type="PANTHER" id="PTHR14398">
    <property type="entry name" value="RNA RECOGNITION RRM/RNP DOMAIN"/>
    <property type="match status" value="1"/>
</dbReference>
<feature type="domain" description="RRM" evidence="4">
    <location>
        <begin position="361"/>
        <end position="433"/>
    </location>
</feature>
<dbReference type="CDD" id="cd12257">
    <property type="entry name" value="RRM1_RBM26_like"/>
    <property type="match status" value="1"/>
</dbReference>
<dbReference type="SMART" id="SM00360">
    <property type="entry name" value="RRM"/>
    <property type="match status" value="1"/>
</dbReference>
<dbReference type="InterPro" id="IPR000504">
    <property type="entry name" value="RRM_dom"/>
</dbReference>
<dbReference type="CDD" id="cd12083">
    <property type="entry name" value="DD_cGKI"/>
    <property type="match status" value="1"/>
</dbReference>
<proteinExistence type="predicted"/>
<evidence type="ECO:0000256" key="3">
    <source>
        <dbReference type="SAM" id="MobiDB-lite"/>
    </source>
</evidence>
<feature type="region of interest" description="Disordered" evidence="3">
    <location>
        <begin position="178"/>
        <end position="217"/>
    </location>
</feature>
<evidence type="ECO:0000313" key="6">
    <source>
        <dbReference type="Proteomes" id="UP001152607"/>
    </source>
</evidence>
<dbReference type="PROSITE" id="PS50102">
    <property type="entry name" value="RRM"/>
    <property type="match status" value="1"/>
</dbReference>
<protein>
    <recommendedName>
        <fullName evidence="4">RRM domain-containing protein</fullName>
    </recommendedName>
</protein>
<sequence>MLLEEDEKPGFKQWLLPKLEVISDASPEVLADYAIALVTSGGSVEVVKRNAVEALSEFLHDYAGPFVDEAVAGIQRKSWAVKAELGKKSSVRTGSRTTGTKAIASPLVGRRGQARKAGVKLEDQPTSTPQDPPTGPAALRTQPTTLKPYDHKYNNQGEKPRKRKLDAEIPNNHVQARQSPIANQHARPAKRQSVQQVGNLPRDHIHTGGNGRTAQFHNPNRFPTATTGFAPTLSTSFASPQIDFSNPAAFATHMVNMLNMRLSAMNTTTAGPGGVPHSSINSMRCRSLDLQGFCILGIACPFDHTGMPATGGVPGYDPNNPSLAVQAKAATSNTHSASSRYGEPKIFQGGRHAIAGRPLNTKLVVEHIPENCFTVNHVRQFFAQFGNIIDVQLQNPNRLATIEFENHDMAQRAYDSPRVIFNNRFVRLYWHKTRQADDNGSTAARYGEAFERQQDKAQKAFQERQKRLKEKDAKTEEIERKLQAKEEEIKRLRRNIAEKTSDKHEKERLMSESAILTDLSLLQAEAEGLFAARRDSNASSAGAGGFVRRFDRGRGRGGKLRCAVKRVDNRPRRLAIAGIEPGSERDYAIKSYLANTEGCEDVDAHLEQGNTLVASFSERYLAEKFLDESAFIPGVGRLRLRWVMNGESVVAAGPNEPATAEQDTAAMQTEADGEDFSAKKEGNEMTIKVEDDDLDVAEDADQWA</sequence>
<dbReference type="EMBL" id="CAOQHR010000001">
    <property type="protein sequence ID" value="CAI6232736.1"/>
    <property type="molecule type" value="Genomic_DNA"/>
</dbReference>
<dbReference type="GO" id="GO:0003723">
    <property type="term" value="F:RNA binding"/>
    <property type="evidence" value="ECO:0007669"/>
    <property type="project" value="UniProtKB-UniRule"/>
</dbReference>
<keyword evidence="6" id="KW-1185">Reference proteome</keyword>
<feature type="region of interest" description="Disordered" evidence="3">
    <location>
        <begin position="85"/>
        <end position="166"/>
    </location>
</feature>
<dbReference type="Gene3D" id="3.30.70.330">
    <property type="match status" value="1"/>
</dbReference>